<protein>
    <submittedName>
        <fullName evidence="1">DNA repair protein RadC</fullName>
    </submittedName>
</protein>
<dbReference type="AlphaFoldDB" id="A0A450WZ15"/>
<evidence type="ECO:0000313" key="3">
    <source>
        <dbReference type="EMBL" id="VFK76012.1"/>
    </source>
</evidence>
<name>A0A450WZ15_9GAMM</name>
<evidence type="ECO:0000313" key="2">
    <source>
        <dbReference type="EMBL" id="VFK32648.1"/>
    </source>
</evidence>
<dbReference type="EMBL" id="CAADFO010000001">
    <property type="protein sequence ID" value="VFK22253.1"/>
    <property type="molecule type" value="Genomic_DNA"/>
</dbReference>
<reference evidence="1" key="1">
    <citation type="submission" date="2019-02" db="EMBL/GenBank/DDBJ databases">
        <authorList>
            <person name="Gruber-Vodicka R. H."/>
            <person name="Seah K. B. B."/>
        </authorList>
    </citation>
    <scope>NUCLEOTIDE SEQUENCE</scope>
    <source>
        <strain evidence="1">BECK_BZ197</strain>
        <strain evidence="3">BECK_BZ198</strain>
        <strain evidence="2">BECK_BZ199</strain>
    </source>
</reference>
<gene>
    <name evidence="1" type="ORF">BECKMB1821G_GA0114241_1001112</name>
    <name evidence="3" type="ORF">BECKMB1821H_GA0114242_103831</name>
    <name evidence="2" type="ORF">BECKMB1821I_GA0114274_103532</name>
</gene>
<dbReference type="EMBL" id="CAADFQ010000035">
    <property type="protein sequence ID" value="VFK32648.1"/>
    <property type="molecule type" value="Genomic_DNA"/>
</dbReference>
<proteinExistence type="predicted"/>
<evidence type="ECO:0000313" key="1">
    <source>
        <dbReference type="EMBL" id="VFK22253.1"/>
    </source>
</evidence>
<accession>A0A450WZ15</accession>
<organism evidence="1">
    <name type="scientific">Candidatus Kentrum sp. MB</name>
    <dbReference type="NCBI Taxonomy" id="2138164"/>
    <lineage>
        <taxon>Bacteria</taxon>
        <taxon>Pseudomonadati</taxon>
        <taxon>Pseudomonadota</taxon>
        <taxon>Gammaproteobacteria</taxon>
        <taxon>Candidatus Kentrum</taxon>
    </lineage>
</organism>
<sequence>MNIYLAEQERIRVLNGEDVFAIMQKVLLSENKIDRDKEHFQIVGIDADSRILFIELVVFGASPPLLSSPWKRSG</sequence>
<dbReference type="EMBL" id="CAADGH010000038">
    <property type="protein sequence ID" value="VFK76012.1"/>
    <property type="molecule type" value="Genomic_DNA"/>
</dbReference>